<dbReference type="Pfam" id="PF00160">
    <property type="entry name" value="Pro_isomerase"/>
    <property type="match status" value="1"/>
</dbReference>
<keyword evidence="2" id="KW-0697">Rotamase</keyword>
<keyword evidence="6" id="KW-1185">Reference proteome</keyword>
<dbReference type="PRINTS" id="PR00153">
    <property type="entry name" value="CSAPPISMRASE"/>
</dbReference>
<dbReference type="Proteomes" id="UP001057877">
    <property type="component" value="Chromosome"/>
</dbReference>
<dbReference type="PANTHER" id="PTHR45625:SF16">
    <property type="entry name" value="PEPTIDYL-PROLYL CIS-TRANS ISOMERASE"/>
    <property type="match status" value="1"/>
</dbReference>
<dbReference type="EMBL" id="CP091430">
    <property type="protein sequence ID" value="UVI27696.1"/>
    <property type="molecule type" value="Genomic_DNA"/>
</dbReference>
<dbReference type="PROSITE" id="PS51257">
    <property type="entry name" value="PROKAR_LIPOPROTEIN"/>
    <property type="match status" value="1"/>
</dbReference>
<feature type="chain" id="PRO_5044957276" description="Peptidyl-prolyl cis-trans isomerase" evidence="2">
    <location>
        <begin position="21"/>
        <end position="220"/>
    </location>
</feature>
<reference evidence="5" key="1">
    <citation type="submission" date="2022-01" db="EMBL/GenBank/DDBJ databases">
        <title>Paenibacillus spongiae sp. nov., isolated from marine sponge.</title>
        <authorList>
            <person name="Li Z."/>
            <person name="Zhang M."/>
        </authorList>
    </citation>
    <scope>NUCLEOTIDE SEQUENCE</scope>
    <source>
        <strain evidence="5">PHS-Z3</strain>
    </source>
</reference>
<dbReference type="Gene3D" id="2.40.100.10">
    <property type="entry name" value="Cyclophilin-like"/>
    <property type="match status" value="1"/>
</dbReference>
<feature type="compositionally biased region" description="Polar residues" evidence="3">
    <location>
        <begin position="31"/>
        <end position="42"/>
    </location>
</feature>
<dbReference type="PROSITE" id="PS50072">
    <property type="entry name" value="CSA_PPIASE_2"/>
    <property type="match status" value="1"/>
</dbReference>
<dbReference type="PANTHER" id="PTHR45625">
    <property type="entry name" value="PEPTIDYL-PROLYL CIS-TRANS ISOMERASE-RELATED"/>
    <property type="match status" value="1"/>
</dbReference>
<proteinExistence type="inferred from homology"/>
<feature type="domain" description="PPIase cyclophilin-type" evidence="4">
    <location>
        <begin position="75"/>
        <end position="217"/>
    </location>
</feature>
<evidence type="ECO:0000256" key="1">
    <source>
        <dbReference type="ARBA" id="ARBA00002388"/>
    </source>
</evidence>
<dbReference type="EC" id="5.2.1.8" evidence="2"/>
<comment type="function">
    <text evidence="1 2">PPIases accelerate the folding of proteins. It catalyzes the cis-trans isomerization of proline imidic peptide bonds in oligopeptides.</text>
</comment>
<dbReference type="SUPFAM" id="SSF50891">
    <property type="entry name" value="Cyclophilin-like"/>
    <property type="match status" value="1"/>
</dbReference>
<dbReference type="InterPro" id="IPR029000">
    <property type="entry name" value="Cyclophilin-like_dom_sf"/>
</dbReference>
<dbReference type="GO" id="GO:0016853">
    <property type="term" value="F:isomerase activity"/>
    <property type="evidence" value="ECO:0007669"/>
    <property type="project" value="UniProtKB-KW"/>
</dbReference>
<dbReference type="InterPro" id="IPR044666">
    <property type="entry name" value="Cyclophilin_A-like"/>
</dbReference>
<protein>
    <recommendedName>
        <fullName evidence="2">Peptidyl-prolyl cis-trans isomerase</fullName>
        <shortName evidence="2">PPIase</shortName>
        <ecNumber evidence="2">5.2.1.8</ecNumber>
    </recommendedName>
</protein>
<evidence type="ECO:0000313" key="5">
    <source>
        <dbReference type="EMBL" id="UVI27696.1"/>
    </source>
</evidence>
<comment type="similarity">
    <text evidence="2">Belongs to the cyclophilin-type PPIase family.</text>
</comment>
<name>A0ABY5S1G5_9BACL</name>
<organism evidence="5 6">
    <name type="scientific">Paenibacillus spongiae</name>
    <dbReference type="NCBI Taxonomy" id="2909671"/>
    <lineage>
        <taxon>Bacteria</taxon>
        <taxon>Bacillati</taxon>
        <taxon>Bacillota</taxon>
        <taxon>Bacilli</taxon>
        <taxon>Bacillales</taxon>
        <taxon>Paenibacillaceae</taxon>
        <taxon>Paenibacillus</taxon>
    </lineage>
</organism>
<keyword evidence="2 5" id="KW-0413">Isomerase</keyword>
<evidence type="ECO:0000313" key="6">
    <source>
        <dbReference type="Proteomes" id="UP001057877"/>
    </source>
</evidence>
<feature type="signal peptide" evidence="2">
    <location>
        <begin position="1"/>
        <end position="20"/>
    </location>
</feature>
<keyword evidence="2" id="KW-0732">Signal</keyword>
<dbReference type="CDD" id="cd00317">
    <property type="entry name" value="cyclophilin"/>
    <property type="match status" value="1"/>
</dbReference>
<comment type="catalytic activity">
    <reaction evidence="2">
        <text>[protein]-peptidylproline (omega=180) = [protein]-peptidylproline (omega=0)</text>
        <dbReference type="Rhea" id="RHEA:16237"/>
        <dbReference type="Rhea" id="RHEA-COMP:10747"/>
        <dbReference type="Rhea" id="RHEA-COMP:10748"/>
        <dbReference type="ChEBI" id="CHEBI:83833"/>
        <dbReference type="ChEBI" id="CHEBI:83834"/>
        <dbReference type="EC" id="5.2.1.8"/>
    </reaction>
</comment>
<accession>A0ABY5S1G5</accession>
<dbReference type="InterPro" id="IPR002130">
    <property type="entry name" value="Cyclophilin-type_PPIase_dom"/>
</dbReference>
<evidence type="ECO:0000256" key="3">
    <source>
        <dbReference type="SAM" id="MobiDB-lite"/>
    </source>
</evidence>
<evidence type="ECO:0000259" key="4">
    <source>
        <dbReference type="PROSITE" id="PS50072"/>
    </source>
</evidence>
<sequence length="220" mass="23534">MRLKKWSLILVAAAALVVLAGCGTKPATDSAGGSTPSNTTAGSGAADGQKSWSKMPEMAIDKTKSYLAHFKTSKGDFTAELYAKDAPLTVNSFVFLAKEKFYEGIKFHRVIETFMVQTGDPKGNGTGGPGYTVPDELNNGHIYEEGTLAMANAGPDTNGSQFFVVTGPDFQHLNAKPDYTVFGKVTEGMDVVWQIAKVPVNASDMPKEDITINSITIEEK</sequence>
<dbReference type="RefSeq" id="WP_258383786.1">
    <property type="nucleotide sequence ID" value="NZ_CP091430.1"/>
</dbReference>
<evidence type="ECO:0000256" key="2">
    <source>
        <dbReference type="RuleBase" id="RU363019"/>
    </source>
</evidence>
<gene>
    <name evidence="5" type="ORF">L1F29_19740</name>
</gene>
<feature type="region of interest" description="Disordered" evidence="3">
    <location>
        <begin position="27"/>
        <end position="51"/>
    </location>
</feature>